<sequence length="204" mass="23766">MSKQELQRRAFEASGVSYEESLKATKLIPSLYERLGRESGMEELSTLFYDRVFDDTENDWFLSIFASSTKAEAIDNQYRFFVQTFGGPDLYRQKGKGKYTRLAGRHANYPISHEAADLWVKHMEDAINEHKYLETTSNPCKYGQNQNNSVSEQHYNNNIDMIEETKEAMRAYFRYTAHYIVVASEYMRDDQLSGGTKIDEGRVW</sequence>
<dbReference type="GO" id="GO:0005344">
    <property type="term" value="F:oxygen carrier activity"/>
    <property type="evidence" value="ECO:0007669"/>
    <property type="project" value="InterPro"/>
</dbReference>
<evidence type="ECO:0000313" key="7">
    <source>
        <dbReference type="Proteomes" id="UP000291116"/>
    </source>
</evidence>
<evidence type="ECO:0000313" key="6">
    <source>
        <dbReference type="EMBL" id="VEU36872.1"/>
    </source>
</evidence>
<dbReference type="InterPro" id="IPR009050">
    <property type="entry name" value="Globin-like_sf"/>
</dbReference>
<protein>
    <recommendedName>
        <fullName evidence="8">Globin family profile domain-containing protein</fullName>
    </recommendedName>
</protein>
<name>A0A448Z4C6_9STRA</name>
<dbReference type="GO" id="GO:0020037">
    <property type="term" value="F:heme binding"/>
    <property type="evidence" value="ECO:0007669"/>
    <property type="project" value="InterPro"/>
</dbReference>
<evidence type="ECO:0000256" key="2">
    <source>
        <dbReference type="ARBA" id="ARBA00022617"/>
    </source>
</evidence>
<keyword evidence="7" id="KW-1185">Reference proteome</keyword>
<dbReference type="SUPFAM" id="SSF46458">
    <property type="entry name" value="Globin-like"/>
    <property type="match status" value="1"/>
</dbReference>
<dbReference type="PANTHER" id="PTHR47366">
    <property type="entry name" value="TWO-ON-TWO HEMOGLOBIN-3"/>
    <property type="match status" value="1"/>
</dbReference>
<dbReference type="InterPro" id="IPR044203">
    <property type="entry name" value="GlbO/GLB3-like"/>
</dbReference>
<dbReference type="Proteomes" id="UP000291116">
    <property type="component" value="Unassembled WGS sequence"/>
</dbReference>
<reference evidence="6 7" key="1">
    <citation type="submission" date="2019-01" db="EMBL/GenBank/DDBJ databases">
        <authorList>
            <person name="Ferrante I. M."/>
        </authorList>
    </citation>
    <scope>NUCLEOTIDE SEQUENCE [LARGE SCALE GENOMIC DNA]</scope>
    <source>
        <strain evidence="6 7">B856</strain>
    </source>
</reference>
<keyword evidence="2" id="KW-0349">Heme</keyword>
<dbReference type="Pfam" id="PF01152">
    <property type="entry name" value="Bac_globin"/>
    <property type="match status" value="1"/>
</dbReference>
<evidence type="ECO:0000256" key="3">
    <source>
        <dbReference type="ARBA" id="ARBA00022723"/>
    </source>
</evidence>
<gene>
    <name evidence="6" type="ORF">PSNMU_V1.4_AUG-EV-PASAV3_0036460</name>
</gene>
<dbReference type="GO" id="GO:0019825">
    <property type="term" value="F:oxygen binding"/>
    <property type="evidence" value="ECO:0007669"/>
    <property type="project" value="InterPro"/>
</dbReference>
<dbReference type="OrthoDB" id="37940at2759"/>
<dbReference type="InterPro" id="IPR012292">
    <property type="entry name" value="Globin/Proto"/>
</dbReference>
<dbReference type="InterPro" id="IPR001486">
    <property type="entry name" value="Hemoglobin_trunc"/>
</dbReference>
<dbReference type="PANTHER" id="PTHR47366:SF1">
    <property type="entry name" value="TWO-ON-TWO HEMOGLOBIN-3"/>
    <property type="match status" value="1"/>
</dbReference>
<dbReference type="Gene3D" id="1.10.490.10">
    <property type="entry name" value="Globins"/>
    <property type="match status" value="1"/>
</dbReference>
<dbReference type="EMBL" id="CAACVS010000106">
    <property type="protein sequence ID" value="VEU36872.1"/>
    <property type="molecule type" value="Genomic_DNA"/>
</dbReference>
<keyword evidence="1" id="KW-0813">Transport</keyword>
<proteinExistence type="inferred from homology"/>
<keyword evidence="4" id="KW-0408">Iron</keyword>
<keyword evidence="3" id="KW-0479">Metal-binding</keyword>
<evidence type="ECO:0000256" key="1">
    <source>
        <dbReference type="ARBA" id="ARBA00022448"/>
    </source>
</evidence>
<dbReference type="AlphaFoldDB" id="A0A448Z4C6"/>
<evidence type="ECO:0000256" key="4">
    <source>
        <dbReference type="ARBA" id="ARBA00023004"/>
    </source>
</evidence>
<comment type="similarity">
    <text evidence="5">Belongs to the truncated hemoglobin family. Group II subfamily.</text>
</comment>
<organism evidence="6 7">
    <name type="scientific">Pseudo-nitzschia multistriata</name>
    <dbReference type="NCBI Taxonomy" id="183589"/>
    <lineage>
        <taxon>Eukaryota</taxon>
        <taxon>Sar</taxon>
        <taxon>Stramenopiles</taxon>
        <taxon>Ochrophyta</taxon>
        <taxon>Bacillariophyta</taxon>
        <taxon>Bacillariophyceae</taxon>
        <taxon>Bacillariophycidae</taxon>
        <taxon>Bacillariales</taxon>
        <taxon>Bacillariaceae</taxon>
        <taxon>Pseudo-nitzschia</taxon>
    </lineage>
</organism>
<evidence type="ECO:0008006" key="8">
    <source>
        <dbReference type="Google" id="ProtNLM"/>
    </source>
</evidence>
<dbReference type="GO" id="GO:0046872">
    <property type="term" value="F:metal ion binding"/>
    <property type="evidence" value="ECO:0007669"/>
    <property type="project" value="UniProtKB-KW"/>
</dbReference>
<accession>A0A448Z4C6</accession>
<evidence type="ECO:0000256" key="5">
    <source>
        <dbReference type="ARBA" id="ARBA00034496"/>
    </source>
</evidence>